<dbReference type="GO" id="GO:0006274">
    <property type="term" value="P:DNA replication termination"/>
    <property type="evidence" value="ECO:0007669"/>
    <property type="project" value="TreeGrafter"/>
</dbReference>
<evidence type="ECO:0000313" key="5">
    <source>
        <dbReference type="Proteomes" id="UP000887574"/>
    </source>
</evidence>
<dbReference type="PANTHER" id="PTHR12775">
    <property type="entry name" value="PROTEIN C20ORF43 HOMOLOG"/>
    <property type="match status" value="1"/>
</dbReference>
<dbReference type="InterPro" id="IPR027799">
    <property type="entry name" value="Rtf2_RING-finger"/>
</dbReference>
<dbReference type="InterPro" id="IPR006735">
    <property type="entry name" value="Rtf2"/>
</dbReference>
<proteinExistence type="inferred from homology"/>
<comment type="similarity">
    <text evidence="1">Belongs to the rtf2 family.</text>
</comment>
<dbReference type="PANTHER" id="PTHR12775:SF0">
    <property type="entry name" value="REPLICATION TERMINATION FACTOR 2"/>
    <property type="match status" value="1"/>
</dbReference>
<protein>
    <recommendedName>
        <fullName evidence="2">Replication termination factor 2</fullName>
    </recommendedName>
    <alternativeName>
        <fullName evidence="3">Replication termination factor 2 domain-containing protein 1</fullName>
    </alternativeName>
</protein>
<evidence type="ECO:0000256" key="1">
    <source>
        <dbReference type="ARBA" id="ARBA00009885"/>
    </source>
</evidence>
<name>A0A915EA49_9BILA</name>
<evidence type="ECO:0000256" key="3">
    <source>
        <dbReference type="ARBA" id="ARBA00030367"/>
    </source>
</evidence>
<sequence length="255" mass="28139">MGADGGTIPKRCELVRNKKKKEKIDKNVAAAVIWRTCQLTQLPLKKPIVACKLGRLYNKEAIIEAKLNKKLHLNETTKHIKTLSDVKELRLTDNKAWKDSGPDKGDTYMDFNESPYVCPVTAMSMNGTNGFTVNWNCGCVVSEKAINELKLATCNGCGGPFVAKQIISLYPDEELLARAAAIEEAGPGKVEQEKLKSKKVESSVKSETGLKRKAETSSIQDDPNVSKAVKSLFTTSEAAKKQPAQHWVTHNPCFY</sequence>
<evidence type="ECO:0000256" key="4">
    <source>
        <dbReference type="SAM" id="MobiDB-lite"/>
    </source>
</evidence>
<evidence type="ECO:0000313" key="6">
    <source>
        <dbReference type="WBParaSite" id="jg4485"/>
    </source>
</evidence>
<dbReference type="AlphaFoldDB" id="A0A915EA49"/>
<reference evidence="6" key="1">
    <citation type="submission" date="2022-11" db="UniProtKB">
        <authorList>
            <consortium name="WormBaseParasite"/>
        </authorList>
    </citation>
    <scope>IDENTIFICATION</scope>
</reference>
<feature type="compositionally biased region" description="Basic and acidic residues" evidence="4">
    <location>
        <begin position="190"/>
        <end position="215"/>
    </location>
</feature>
<keyword evidence="5" id="KW-1185">Reference proteome</keyword>
<dbReference type="GO" id="GO:0005634">
    <property type="term" value="C:nucleus"/>
    <property type="evidence" value="ECO:0007669"/>
    <property type="project" value="TreeGrafter"/>
</dbReference>
<feature type="region of interest" description="Disordered" evidence="4">
    <location>
        <begin position="187"/>
        <end position="222"/>
    </location>
</feature>
<dbReference type="WBParaSite" id="jg4485">
    <property type="protein sequence ID" value="jg4485"/>
    <property type="gene ID" value="jg4485"/>
</dbReference>
<accession>A0A915EA49</accession>
<dbReference type="CDD" id="cd16653">
    <property type="entry name" value="RING-like_Rtf2"/>
    <property type="match status" value="1"/>
</dbReference>
<dbReference type="Proteomes" id="UP000887574">
    <property type="component" value="Unplaced"/>
</dbReference>
<evidence type="ECO:0000256" key="2">
    <source>
        <dbReference type="ARBA" id="ARBA00015157"/>
    </source>
</evidence>
<dbReference type="Pfam" id="PF04641">
    <property type="entry name" value="Rtf2"/>
    <property type="match status" value="1"/>
</dbReference>
<organism evidence="5 6">
    <name type="scientific">Ditylenchus dipsaci</name>
    <dbReference type="NCBI Taxonomy" id="166011"/>
    <lineage>
        <taxon>Eukaryota</taxon>
        <taxon>Metazoa</taxon>
        <taxon>Ecdysozoa</taxon>
        <taxon>Nematoda</taxon>
        <taxon>Chromadorea</taxon>
        <taxon>Rhabditida</taxon>
        <taxon>Tylenchina</taxon>
        <taxon>Tylenchomorpha</taxon>
        <taxon>Sphaerularioidea</taxon>
        <taxon>Anguinidae</taxon>
        <taxon>Anguininae</taxon>
        <taxon>Ditylenchus</taxon>
    </lineage>
</organism>